<gene>
    <name evidence="2" type="ORF">DLJ74_00410</name>
</gene>
<protein>
    <submittedName>
        <fullName evidence="2">GAF domain-containing protein</fullName>
    </submittedName>
</protein>
<proteinExistence type="predicted"/>
<organism evidence="2 3">
    <name type="scientific">Gracilibacillus dipsosauri</name>
    <dbReference type="NCBI Taxonomy" id="178340"/>
    <lineage>
        <taxon>Bacteria</taxon>
        <taxon>Bacillati</taxon>
        <taxon>Bacillota</taxon>
        <taxon>Bacilli</taxon>
        <taxon>Bacillales</taxon>
        <taxon>Bacillaceae</taxon>
        <taxon>Gracilibacillus</taxon>
    </lineage>
</organism>
<feature type="domain" description="GAF" evidence="1">
    <location>
        <begin position="13"/>
        <end position="124"/>
    </location>
</feature>
<evidence type="ECO:0000313" key="3">
    <source>
        <dbReference type="Proteomes" id="UP000245624"/>
    </source>
</evidence>
<dbReference type="SUPFAM" id="SSF55781">
    <property type="entry name" value="GAF domain-like"/>
    <property type="match status" value="1"/>
</dbReference>
<dbReference type="Proteomes" id="UP000245624">
    <property type="component" value="Unassembled WGS sequence"/>
</dbReference>
<dbReference type="AlphaFoldDB" id="A0A317L3D8"/>
<sequence length="157" mass="18042">MERRGEGMESFDFQTAIHQLHEIYEVDLVALAMVLPEEQFLLKWKYISGNLNQQYKRIQLRTGKGVAGAVFKSGKPYIVSNVPTQIDPNKMYHYPILQFEQIKSFVALPLFKNHRVTAVLLVASREIEGAGIALYQRMMDELGECFGPLYLQELMTN</sequence>
<evidence type="ECO:0000313" key="2">
    <source>
        <dbReference type="EMBL" id="PWU70337.1"/>
    </source>
</evidence>
<reference evidence="2 3" key="1">
    <citation type="submission" date="2018-05" db="EMBL/GenBank/DDBJ databases">
        <title>Genomic analysis of Gracilibacillus dipsosauri DD1 reveals novel features of a salt-tolerant amylase.</title>
        <authorList>
            <person name="Deutch C.E."/>
            <person name="Yang S."/>
        </authorList>
    </citation>
    <scope>NUCLEOTIDE SEQUENCE [LARGE SCALE GENOMIC DNA]</scope>
    <source>
        <strain evidence="2 3">DD1</strain>
    </source>
</reference>
<accession>A0A317L3D8</accession>
<dbReference type="EMBL" id="QGTD01000001">
    <property type="protein sequence ID" value="PWU70337.1"/>
    <property type="molecule type" value="Genomic_DNA"/>
</dbReference>
<dbReference type="Pfam" id="PF01590">
    <property type="entry name" value="GAF"/>
    <property type="match status" value="1"/>
</dbReference>
<dbReference type="InterPro" id="IPR003018">
    <property type="entry name" value="GAF"/>
</dbReference>
<keyword evidence="3" id="KW-1185">Reference proteome</keyword>
<dbReference type="InterPro" id="IPR029016">
    <property type="entry name" value="GAF-like_dom_sf"/>
</dbReference>
<name>A0A317L3D8_9BACI</name>
<evidence type="ECO:0000259" key="1">
    <source>
        <dbReference type="Pfam" id="PF01590"/>
    </source>
</evidence>
<dbReference type="Gene3D" id="3.30.450.40">
    <property type="match status" value="1"/>
</dbReference>
<comment type="caution">
    <text evidence="2">The sequence shown here is derived from an EMBL/GenBank/DDBJ whole genome shotgun (WGS) entry which is preliminary data.</text>
</comment>